<reference evidence="3" key="1">
    <citation type="submission" date="2025-08" db="UniProtKB">
        <authorList>
            <consortium name="RefSeq"/>
        </authorList>
    </citation>
    <scope>IDENTIFICATION</scope>
</reference>
<dbReference type="AlphaFoldDB" id="A0A1S4A7J5"/>
<evidence type="ECO:0000313" key="3">
    <source>
        <dbReference type="RefSeq" id="XP_016472605.1"/>
    </source>
</evidence>
<proteinExistence type="predicted"/>
<organism evidence="3">
    <name type="scientific">Nicotiana tabacum</name>
    <name type="common">Common tobacco</name>
    <dbReference type="NCBI Taxonomy" id="4097"/>
    <lineage>
        <taxon>Eukaryota</taxon>
        <taxon>Viridiplantae</taxon>
        <taxon>Streptophyta</taxon>
        <taxon>Embryophyta</taxon>
        <taxon>Tracheophyta</taxon>
        <taxon>Spermatophyta</taxon>
        <taxon>Magnoliopsida</taxon>
        <taxon>eudicotyledons</taxon>
        <taxon>Gunneridae</taxon>
        <taxon>Pentapetalae</taxon>
        <taxon>asterids</taxon>
        <taxon>lamiids</taxon>
        <taxon>Solanales</taxon>
        <taxon>Solanaceae</taxon>
        <taxon>Nicotianoideae</taxon>
        <taxon>Nicotianeae</taxon>
        <taxon>Nicotiana</taxon>
    </lineage>
</organism>
<dbReference type="OrthoDB" id="1305265at2759"/>
<dbReference type="STRING" id="4097.A0A1S4A7J5"/>
<protein>
    <recommendedName>
        <fullName evidence="2">Reverse transcriptase Ty1/copia-type domain-containing protein</fullName>
    </recommendedName>
</protein>
<dbReference type="CDD" id="cd09272">
    <property type="entry name" value="RNase_HI_RT_Ty1"/>
    <property type="match status" value="1"/>
</dbReference>
<dbReference type="KEGG" id="nta:107794616"/>
<sequence>MVTVRSVLSVAASRHWSIHQMDVYNAFLQGDLFEEVYMEVPQGFNGPNAELKVCKLLKSLSASCPMEPNVKLTTAEFDTHIDTSEDTLLTDPWPYQRLLGKLLYLTVTRPDISFVVQSMSQFMHSPKVSHMAAALKVVRCIKSSSGLGVLLAAKCSESLSAFCDADWATCPNTRKSVTGYFIKLDSSLVSWKSKKQSTISRSSAEAEYRNLASIVAEIIQHGLVSILYCPTAEQEADILIKGLGRLQHSYLLFKLGLINIFPSPSLRGTLTDIVAGSGTSSTRPSLQFHPGKSTCNPDCLKPCASGEGSSGGPKQGIGSLWPKPMAGDDKQQQHATQFRPTNNQHPHLPSILINPLLPRPSNEGPNNISSICDYRTPILSNSITFCSSKEEPVAPLGNITREINKALDLLKRKCPPEMEGTPYDPLRTDSLVRDSVRAIEFSVERARSL</sequence>
<feature type="compositionally biased region" description="Polar residues" evidence="1">
    <location>
        <begin position="333"/>
        <end position="345"/>
    </location>
</feature>
<gene>
    <name evidence="3" type="primary">LOC107794616</name>
</gene>
<dbReference type="SUPFAM" id="SSF56672">
    <property type="entry name" value="DNA/RNA polymerases"/>
    <property type="match status" value="1"/>
</dbReference>
<dbReference type="PANTHER" id="PTHR11439">
    <property type="entry name" value="GAG-POL-RELATED RETROTRANSPOSON"/>
    <property type="match status" value="1"/>
</dbReference>
<name>A0A1S4A7J5_TOBAC</name>
<evidence type="ECO:0000256" key="1">
    <source>
        <dbReference type="SAM" id="MobiDB-lite"/>
    </source>
</evidence>
<dbReference type="InterPro" id="IPR043502">
    <property type="entry name" value="DNA/RNA_pol_sf"/>
</dbReference>
<feature type="region of interest" description="Disordered" evidence="1">
    <location>
        <begin position="304"/>
        <end position="350"/>
    </location>
</feature>
<dbReference type="Pfam" id="PF07727">
    <property type="entry name" value="RVT_2"/>
    <property type="match status" value="1"/>
</dbReference>
<feature type="domain" description="Reverse transcriptase Ty1/copia-type" evidence="2">
    <location>
        <begin position="3"/>
        <end position="60"/>
    </location>
</feature>
<accession>A0A1S4A7J5</accession>
<dbReference type="PaxDb" id="4097-A0A1S4A7J5"/>
<evidence type="ECO:0000259" key="2">
    <source>
        <dbReference type="Pfam" id="PF07727"/>
    </source>
</evidence>
<dbReference type="InterPro" id="IPR013103">
    <property type="entry name" value="RVT_2"/>
</dbReference>
<dbReference type="RefSeq" id="XP_016472605.1">
    <property type="nucleotide sequence ID" value="XM_016617119.1"/>
</dbReference>
<dbReference type="PANTHER" id="PTHR11439:SF466">
    <property type="entry name" value="CCHC-TYPE DOMAIN-CONTAINING PROTEIN"/>
    <property type="match status" value="1"/>
</dbReference>